<dbReference type="FunCoup" id="A0A2J7QT73">
    <property type="interactions" value="818"/>
</dbReference>
<dbReference type="OrthoDB" id="2408655at2759"/>
<dbReference type="PANTHER" id="PTHR23171:SF13">
    <property type="entry name" value="DNA-DIRECTED RNA POLYMERASE II SUBUNIT GRINL1A"/>
    <property type="match status" value="1"/>
</dbReference>
<keyword evidence="3" id="KW-1185">Reference proteome</keyword>
<gene>
    <name evidence="2" type="ORF">B7P43_G12174</name>
</gene>
<dbReference type="GO" id="GO:0035556">
    <property type="term" value="P:intracellular signal transduction"/>
    <property type="evidence" value="ECO:0007669"/>
    <property type="project" value="TreeGrafter"/>
</dbReference>
<accession>A0A2J7QT73</accession>
<feature type="region of interest" description="Disordered" evidence="1">
    <location>
        <begin position="331"/>
        <end position="379"/>
    </location>
</feature>
<organism evidence="2 3">
    <name type="scientific">Cryptotermes secundus</name>
    <dbReference type="NCBI Taxonomy" id="105785"/>
    <lineage>
        <taxon>Eukaryota</taxon>
        <taxon>Metazoa</taxon>
        <taxon>Ecdysozoa</taxon>
        <taxon>Arthropoda</taxon>
        <taxon>Hexapoda</taxon>
        <taxon>Insecta</taxon>
        <taxon>Pterygota</taxon>
        <taxon>Neoptera</taxon>
        <taxon>Polyneoptera</taxon>
        <taxon>Dictyoptera</taxon>
        <taxon>Blattodea</taxon>
        <taxon>Blattoidea</taxon>
        <taxon>Termitoidae</taxon>
        <taxon>Kalotermitidae</taxon>
        <taxon>Cryptotermitinae</taxon>
        <taxon>Cryptotermes</taxon>
    </lineage>
</organism>
<feature type="region of interest" description="Disordered" evidence="1">
    <location>
        <begin position="250"/>
        <end position="271"/>
    </location>
</feature>
<evidence type="ECO:0000256" key="1">
    <source>
        <dbReference type="SAM" id="MobiDB-lite"/>
    </source>
</evidence>
<dbReference type="GO" id="GO:0006368">
    <property type="term" value="P:transcription elongation by RNA polymerase II"/>
    <property type="evidence" value="ECO:0007669"/>
    <property type="project" value="InterPro"/>
</dbReference>
<dbReference type="STRING" id="105785.A0A2J7QT73"/>
<sequence>MYQLRLSRHLTHIPHTKMILQCHQHNHIKGSYVLSSRYNDAMLPKKIIKKIPGNILEPSRREKQGYIDDLNTKTKAELLELVERQDKLLTNKSFLRKLPDKGEKISKFRTLLAEELSRRDEVEKVCDKFSGLNVGKSGMLDEIEWTGKYSQTVRESPLLDSDDESDEERNPLKILATQSGVGTYKKRYVTEEPEERLIKPEDLKDAEYSVSNRREGSEPMEDAYVKHLCDKFEKQREKKREPFRTHRITKTKPDEQSVNIQQSKKPLGPHWEVTAATPPPPIHGDVKLINLQESLHLQKEQAEKLKDIQAKQAAEKLKSQLGLMMGNTLLDPSLHLGYRDEPHHTDSSSSSEDEMANSEGEQEDEEPEKDGAVVYNIVD</sequence>
<protein>
    <submittedName>
        <fullName evidence="2">Uncharacterized protein</fullName>
    </submittedName>
</protein>
<dbReference type="EMBL" id="NEVH01011202">
    <property type="protein sequence ID" value="PNF31777.1"/>
    <property type="molecule type" value="Genomic_DNA"/>
</dbReference>
<dbReference type="InterPro" id="IPR051375">
    <property type="entry name" value="Tuftelin_GRINL1A/MYZAP/CCD68"/>
</dbReference>
<dbReference type="PANTHER" id="PTHR23171">
    <property type="entry name" value="GDOWN1"/>
    <property type="match status" value="1"/>
</dbReference>
<dbReference type="Pfam" id="PF15328">
    <property type="entry name" value="GCOM2"/>
    <property type="match status" value="1"/>
</dbReference>
<feature type="compositionally biased region" description="Acidic residues" evidence="1">
    <location>
        <begin position="351"/>
        <end position="368"/>
    </location>
</feature>
<dbReference type="AlphaFoldDB" id="A0A2J7QT73"/>
<proteinExistence type="predicted"/>
<evidence type="ECO:0000313" key="3">
    <source>
        <dbReference type="Proteomes" id="UP000235965"/>
    </source>
</evidence>
<dbReference type="PRINTS" id="PR02085">
    <property type="entry name" value="POLR2GRINL1"/>
</dbReference>
<dbReference type="GO" id="GO:0005634">
    <property type="term" value="C:nucleus"/>
    <property type="evidence" value="ECO:0007669"/>
    <property type="project" value="InterPro"/>
</dbReference>
<dbReference type="GO" id="GO:0003711">
    <property type="term" value="F:transcription elongation factor activity"/>
    <property type="evidence" value="ECO:0007669"/>
    <property type="project" value="InterPro"/>
</dbReference>
<name>A0A2J7QT73_9NEOP</name>
<feature type="compositionally biased region" description="Basic and acidic residues" evidence="1">
    <location>
        <begin position="337"/>
        <end position="346"/>
    </location>
</feature>
<comment type="caution">
    <text evidence="2">The sequence shown here is derived from an EMBL/GenBank/DDBJ whole genome shotgun (WGS) entry which is preliminary data.</text>
</comment>
<dbReference type="Proteomes" id="UP000235965">
    <property type="component" value="Unassembled WGS sequence"/>
</dbReference>
<reference evidence="2 3" key="1">
    <citation type="submission" date="2017-12" db="EMBL/GenBank/DDBJ databases">
        <title>Hemimetabolous genomes reveal molecular basis of termite eusociality.</title>
        <authorList>
            <person name="Harrison M.C."/>
            <person name="Jongepier E."/>
            <person name="Robertson H.M."/>
            <person name="Arning N."/>
            <person name="Bitard-Feildel T."/>
            <person name="Chao H."/>
            <person name="Childers C.P."/>
            <person name="Dinh H."/>
            <person name="Doddapaneni H."/>
            <person name="Dugan S."/>
            <person name="Gowin J."/>
            <person name="Greiner C."/>
            <person name="Han Y."/>
            <person name="Hu H."/>
            <person name="Hughes D.S.T."/>
            <person name="Huylmans A.-K."/>
            <person name="Kemena C."/>
            <person name="Kremer L.P.M."/>
            <person name="Lee S.L."/>
            <person name="Lopez-Ezquerra A."/>
            <person name="Mallet L."/>
            <person name="Monroy-Kuhn J.M."/>
            <person name="Moser A."/>
            <person name="Murali S.C."/>
            <person name="Muzny D.M."/>
            <person name="Otani S."/>
            <person name="Piulachs M.-D."/>
            <person name="Poelchau M."/>
            <person name="Qu J."/>
            <person name="Schaub F."/>
            <person name="Wada-Katsumata A."/>
            <person name="Worley K.C."/>
            <person name="Xie Q."/>
            <person name="Ylla G."/>
            <person name="Poulsen M."/>
            <person name="Gibbs R.A."/>
            <person name="Schal C."/>
            <person name="Richards S."/>
            <person name="Belles X."/>
            <person name="Korb J."/>
            <person name="Bornberg-Bauer E."/>
        </authorList>
    </citation>
    <scope>NUCLEOTIDE SEQUENCE [LARGE SCALE GENOMIC DNA]</scope>
    <source>
        <tissue evidence="2">Whole body</tissue>
    </source>
</reference>
<dbReference type="InParanoid" id="A0A2J7QT73"/>
<dbReference type="InterPro" id="IPR026213">
    <property type="entry name" value="GRINL1"/>
</dbReference>
<evidence type="ECO:0000313" key="2">
    <source>
        <dbReference type="EMBL" id="PNF31777.1"/>
    </source>
</evidence>